<dbReference type="InterPro" id="IPR010610">
    <property type="entry name" value="EryCIII-like_C"/>
</dbReference>
<dbReference type="AlphaFoldDB" id="A0A6A5SMH8"/>
<dbReference type="Proteomes" id="UP000800038">
    <property type="component" value="Unassembled WGS sequence"/>
</dbReference>
<evidence type="ECO:0000256" key="1">
    <source>
        <dbReference type="ARBA" id="ARBA00022679"/>
    </source>
</evidence>
<dbReference type="GO" id="GO:0016758">
    <property type="term" value="F:hexosyltransferase activity"/>
    <property type="evidence" value="ECO:0007669"/>
    <property type="project" value="UniProtKB-ARBA"/>
</dbReference>
<dbReference type="SUPFAM" id="SSF53756">
    <property type="entry name" value="UDP-Glycosyltransferase/glycogen phosphorylase"/>
    <property type="match status" value="1"/>
</dbReference>
<dbReference type="InterPro" id="IPR002213">
    <property type="entry name" value="UDP_glucos_trans"/>
</dbReference>
<evidence type="ECO:0000259" key="2">
    <source>
        <dbReference type="Pfam" id="PF06722"/>
    </source>
</evidence>
<organism evidence="3 4">
    <name type="scientific">Clathrospora elynae</name>
    <dbReference type="NCBI Taxonomy" id="706981"/>
    <lineage>
        <taxon>Eukaryota</taxon>
        <taxon>Fungi</taxon>
        <taxon>Dikarya</taxon>
        <taxon>Ascomycota</taxon>
        <taxon>Pezizomycotina</taxon>
        <taxon>Dothideomycetes</taxon>
        <taxon>Pleosporomycetidae</taxon>
        <taxon>Pleosporales</taxon>
        <taxon>Diademaceae</taxon>
        <taxon>Clathrospora</taxon>
    </lineage>
</organism>
<dbReference type="Pfam" id="PF06722">
    <property type="entry name" value="EryCIII-like_C"/>
    <property type="match status" value="1"/>
</dbReference>
<feature type="domain" description="Erythromycin biosynthesis protein CIII-like C-terminal" evidence="2">
    <location>
        <begin position="299"/>
        <end position="415"/>
    </location>
</feature>
<reference evidence="3" key="1">
    <citation type="journal article" date="2020" name="Stud. Mycol.">
        <title>101 Dothideomycetes genomes: a test case for predicting lifestyles and emergence of pathogens.</title>
        <authorList>
            <person name="Haridas S."/>
            <person name="Albert R."/>
            <person name="Binder M."/>
            <person name="Bloem J."/>
            <person name="Labutti K."/>
            <person name="Salamov A."/>
            <person name="Andreopoulos B."/>
            <person name="Baker S."/>
            <person name="Barry K."/>
            <person name="Bills G."/>
            <person name="Bluhm B."/>
            <person name="Cannon C."/>
            <person name="Castanera R."/>
            <person name="Culley D."/>
            <person name="Daum C."/>
            <person name="Ezra D."/>
            <person name="Gonzalez J."/>
            <person name="Henrissat B."/>
            <person name="Kuo A."/>
            <person name="Liang C."/>
            <person name="Lipzen A."/>
            <person name="Lutzoni F."/>
            <person name="Magnuson J."/>
            <person name="Mondo S."/>
            <person name="Nolan M."/>
            <person name="Ohm R."/>
            <person name="Pangilinan J."/>
            <person name="Park H.-J."/>
            <person name="Ramirez L."/>
            <person name="Alfaro M."/>
            <person name="Sun H."/>
            <person name="Tritt A."/>
            <person name="Yoshinaga Y."/>
            <person name="Zwiers L.-H."/>
            <person name="Turgeon B."/>
            <person name="Goodwin S."/>
            <person name="Spatafora J."/>
            <person name="Crous P."/>
            <person name="Grigoriev I."/>
        </authorList>
    </citation>
    <scope>NUCLEOTIDE SEQUENCE</scope>
    <source>
        <strain evidence="3">CBS 161.51</strain>
    </source>
</reference>
<sequence>MGSTPAFSHMEKITTIAQGLVNLGYPVSFITGPSFKDYVESIGATYIPIEGAGLDMMSDEDLATFISLPTGPEMEAWSFKTIFIKTIPAQHRTLQRAFSDFRAKYGEEQKLIYIFDCVMAGISPVMLGAPGIRPDAAIAIGLAPYMASSNDTFPFRSGRLPDTSPLSRQIHFEAQRLHNKEDPVEAPVNEALHAVLDDMGTTKFKPGLFDMITQSSDIYLQYGIPAFEYSRSDIRSNFEFIGAPVAVGIADRKLPEWWDDVLQARKEGKHIIAVSSSSVVFDTNALIKPALEAFKDRSDVFVIATLVTSDVETLDFQIPGNARIAKFIPLDLALPYVSVLISNGGYGTVQQSLSAGVPMILSGVGQDKLHTGTLVNYTGYGIYHAVSQASPQMLTDSFDEIMGNGTYSVNMKAVKKKYEEYNAVAIVDATVQKIVRGELTF</sequence>
<dbReference type="EMBL" id="ML976042">
    <property type="protein sequence ID" value="KAF1941841.1"/>
    <property type="molecule type" value="Genomic_DNA"/>
</dbReference>
<name>A0A6A5SMH8_9PLEO</name>
<dbReference type="PANTHER" id="PTHR48050:SF13">
    <property type="entry name" value="STEROL 3-BETA-GLUCOSYLTRANSFERASE UGT80A2"/>
    <property type="match status" value="1"/>
</dbReference>
<protein>
    <submittedName>
        <fullName evidence="3">UDP-Glycosyltransferase/glycogen phosphorylase</fullName>
    </submittedName>
</protein>
<keyword evidence="4" id="KW-1185">Reference proteome</keyword>
<dbReference type="Gene3D" id="3.40.50.2000">
    <property type="entry name" value="Glycogen Phosphorylase B"/>
    <property type="match status" value="2"/>
</dbReference>
<dbReference type="PANTHER" id="PTHR48050">
    <property type="entry name" value="STEROL 3-BETA-GLUCOSYLTRANSFERASE"/>
    <property type="match status" value="1"/>
</dbReference>
<dbReference type="InterPro" id="IPR050426">
    <property type="entry name" value="Glycosyltransferase_28"/>
</dbReference>
<evidence type="ECO:0000313" key="3">
    <source>
        <dbReference type="EMBL" id="KAF1941841.1"/>
    </source>
</evidence>
<dbReference type="CDD" id="cd03784">
    <property type="entry name" value="GT1_Gtf-like"/>
    <property type="match status" value="1"/>
</dbReference>
<evidence type="ECO:0000313" key="4">
    <source>
        <dbReference type="Proteomes" id="UP000800038"/>
    </source>
</evidence>
<gene>
    <name evidence="3" type="ORF">EJ02DRAFT_346853</name>
</gene>
<dbReference type="OrthoDB" id="5835829at2759"/>
<accession>A0A6A5SMH8</accession>
<proteinExistence type="predicted"/>
<dbReference type="GO" id="GO:0008194">
    <property type="term" value="F:UDP-glycosyltransferase activity"/>
    <property type="evidence" value="ECO:0007669"/>
    <property type="project" value="InterPro"/>
</dbReference>
<keyword evidence="1 3" id="KW-0808">Transferase</keyword>